<evidence type="ECO:0000313" key="5">
    <source>
        <dbReference type="EMBL" id="EEF31511.1"/>
    </source>
</evidence>
<dbReference type="InterPro" id="IPR045071">
    <property type="entry name" value="BBP-like"/>
</dbReference>
<organism evidence="5 6">
    <name type="scientific">Ricinus communis</name>
    <name type="common">Castor bean</name>
    <dbReference type="NCBI Taxonomy" id="3988"/>
    <lineage>
        <taxon>Eukaryota</taxon>
        <taxon>Viridiplantae</taxon>
        <taxon>Streptophyta</taxon>
        <taxon>Embryophyta</taxon>
        <taxon>Tracheophyta</taxon>
        <taxon>Spermatophyta</taxon>
        <taxon>Magnoliopsida</taxon>
        <taxon>eudicotyledons</taxon>
        <taxon>Gunneridae</taxon>
        <taxon>Pentapetalae</taxon>
        <taxon>rosids</taxon>
        <taxon>fabids</taxon>
        <taxon>Malpighiales</taxon>
        <taxon>Euphorbiaceae</taxon>
        <taxon>Acalyphoideae</taxon>
        <taxon>Acalypheae</taxon>
        <taxon>Ricinus</taxon>
    </lineage>
</organism>
<feature type="region of interest" description="Disordered" evidence="3">
    <location>
        <begin position="1"/>
        <end position="32"/>
    </location>
</feature>
<dbReference type="SUPFAM" id="SSF54791">
    <property type="entry name" value="Eukaryotic type KH-domain (KH-domain type I)"/>
    <property type="match status" value="1"/>
</dbReference>
<dbReference type="Pfam" id="PF22675">
    <property type="entry name" value="KH-I_KHDC4-BBP"/>
    <property type="match status" value="1"/>
</dbReference>
<dbReference type="EMBL" id="EQ974237">
    <property type="protein sequence ID" value="EEF31511.1"/>
    <property type="molecule type" value="Genomic_DNA"/>
</dbReference>
<evidence type="ECO:0000313" key="6">
    <source>
        <dbReference type="Proteomes" id="UP000008311"/>
    </source>
</evidence>
<dbReference type="AlphaFoldDB" id="B9SY02"/>
<reference evidence="6" key="1">
    <citation type="journal article" date="2010" name="Nat. Biotechnol.">
        <title>Draft genome sequence of the oilseed species Ricinus communis.</title>
        <authorList>
            <person name="Chan A.P."/>
            <person name="Crabtree J."/>
            <person name="Zhao Q."/>
            <person name="Lorenzi H."/>
            <person name="Orvis J."/>
            <person name="Puiu D."/>
            <person name="Melake-Berhan A."/>
            <person name="Jones K.M."/>
            <person name="Redman J."/>
            <person name="Chen G."/>
            <person name="Cahoon E.B."/>
            <person name="Gedil M."/>
            <person name="Stanke M."/>
            <person name="Haas B.J."/>
            <person name="Wortman J.R."/>
            <person name="Fraser-Liggett C.M."/>
            <person name="Ravel J."/>
            <person name="Rabinowicz P.D."/>
        </authorList>
    </citation>
    <scope>NUCLEOTIDE SEQUENCE [LARGE SCALE GENOMIC DNA]</scope>
    <source>
        <strain evidence="6">cv. Hale</strain>
    </source>
</reference>
<evidence type="ECO:0000256" key="1">
    <source>
        <dbReference type="ARBA" id="ARBA00022884"/>
    </source>
</evidence>
<dbReference type="PROSITE" id="PS50084">
    <property type="entry name" value="KH_TYPE_1"/>
    <property type="match status" value="1"/>
</dbReference>
<name>B9SY02_RICCO</name>
<dbReference type="SMART" id="SM00322">
    <property type="entry name" value="KH"/>
    <property type="match status" value="1"/>
</dbReference>
<dbReference type="InterPro" id="IPR036612">
    <property type="entry name" value="KH_dom_type_1_sf"/>
</dbReference>
<feature type="compositionally biased region" description="Polar residues" evidence="3">
    <location>
        <begin position="1"/>
        <end position="11"/>
    </location>
</feature>
<protein>
    <submittedName>
        <fullName evidence="5">Protein binding protein, putative</fullName>
    </submittedName>
</protein>
<dbReference type="InterPro" id="IPR055256">
    <property type="entry name" value="KH_1_KHDC4/BBP-like"/>
</dbReference>
<keyword evidence="6" id="KW-1185">Reference proteome</keyword>
<dbReference type="Proteomes" id="UP000008311">
    <property type="component" value="Unassembled WGS sequence"/>
</dbReference>
<dbReference type="InParanoid" id="B9SY02"/>
<accession>B9SY02</accession>
<feature type="compositionally biased region" description="Polar residues" evidence="3">
    <location>
        <begin position="21"/>
        <end position="32"/>
    </location>
</feature>
<keyword evidence="1 2" id="KW-0694">RNA-binding</keyword>
<feature type="region of interest" description="Disordered" evidence="3">
    <location>
        <begin position="581"/>
        <end position="671"/>
    </location>
</feature>
<dbReference type="PANTHER" id="PTHR11208:SF98">
    <property type="entry name" value="RNA-BINDING KH DOMAIN-CONTAINING PROTEIN"/>
    <property type="match status" value="1"/>
</dbReference>
<dbReference type="GO" id="GO:0005634">
    <property type="term" value="C:nucleus"/>
    <property type="evidence" value="ECO:0000318"/>
    <property type="project" value="GO_Central"/>
</dbReference>
<evidence type="ECO:0000259" key="4">
    <source>
        <dbReference type="SMART" id="SM00322"/>
    </source>
</evidence>
<evidence type="ECO:0000256" key="2">
    <source>
        <dbReference type="PROSITE-ProRule" id="PRU00117"/>
    </source>
</evidence>
<dbReference type="GO" id="GO:0003729">
    <property type="term" value="F:mRNA binding"/>
    <property type="evidence" value="ECO:0000318"/>
    <property type="project" value="GO_Central"/>
</dbReference>
<dbReference type="PANTHER" id="PTHR11208">
    <property type="entry name" value="RNA-BINDING PROTEIN RELATED"/>
    <property type="match status" value="1"/>
</dbReference>
<dbReference type="InterPro" id="IPR004087">
    <property type="entry name" value="KH_dom"/>
</dbReference>
<dbReference type="Gene3D" id="3.30.1370.10">
    <property type="entry name" value="K Homology domain, type 1"/>
    <property type="match status" value="1"/>
</dbReference>
<proteinExistence type="predicted"/>
<feature type="compositionally biased region" description="Polar residues" evidence="3">
    <location>
        <begin position="776"/>
        <end position="787"/>
    </location>
</feature>
<dbReference type="FunCoup" id="B9SY02">
    <property type="interactions" value="976"/>
</dbReference>
<sequence length="838" mass="87952">MTADVDQTSPIELQKVKMSRKNASSDSSTTGPKMSIFAAKSGFIIPKNKLLGSLVPVFKGGKKPGGNDAASEESTNQVLRKTKWGPDPTQDAAVKKGRALAYQTRVDQITQQLKSGILESGGAEDSEVADQHADPNLSSEILKLNPSYKAPPDYDPLLKEATFPIPVKDHPRCNFVGLIFGPGGETQKRLEKETGARIHVLGTKANTGEKVEISPSGGNDTQDAYEELNVHVSADTFEKVDGAIALIELLVTSVSGNLMDGNNMNFLNQSQGQSTPFLLPTSDQGVGQSVVGSAQTPQQTQFQYHGLQFPGVLAQAPGHPRSFIPSHNSSAPIHNNTLPVHSLPLNPTAMASMLGPQPLPASGLNLILQNTPLVPSRSQLPMQVPSHPYPPRNFSMPTSQPSSAQTNILASFQFSGNQPPPAMLSPVSGSLASSLLRPVSTVPPGPQSDRPLNPLGSSSGWSAAPTGVSASLGDTGQMVPPMISFQDPWPLAPQPGFLSSALPSNMPAANIVSSVSFPSGPSTINIPINHPSGASSFASVPPPQMGSSSMAMLIQSSSVGMAAAPLTHASVGPVPGRMPVALPMASTSQPTPQSGIIGSFPGHAVSSTPTRPPARGPNPLHSGPSDFTFQLHHSMNPAAQLFPGPNNQSGAQDTRFPRPPIQPSSSQVSSFRMAVPNSISSPGMHSFSSPRIGNQMGQTQAHMPPIPFAGSSTGTLMAPRVPAFSNASPIMLQTRNFSPIPQLPNLAGPFPPRPPNPLQVQPTYPAPVTPRGNFIPPNQQSSRNLSFASGPGGQQIYDPFSPTSVSNMPQHQGDNLVKGRKPEADPEYEDLMTSVGVK</sequence>
<feature type="compositionally biased region" description="Polar residues" evidence="3">
    <location>
        <begin position="801"/>
        <end position="813"/>
    </location>
</feature>
<dbReference type="STRING" id="3988.B9SY02"/>
<feature type="region of interest" description="Disordered" evidence="3">
    <location>
        <begin position="438"/>
        <end position="481"/>
    </location>
</feature>
<dbReference type="GO" id="GO:0045292">
    <property type="term" value="P:mRNA cis splicing, via spliceosome"/>
    <property type="evidence" value="ECO:0000318"/>
    <property type="project" value="GO_Central"/>
</dbReference>
<feature type="region of interest" description="Disordered" evidence="3">
    <location>
        <begin position="61"/>
        <end position="91"/>
    </location>
</feature>
<gene>
    <name evidence="5" type="ORF">RCOM_1455570</name>
</gene>
<evidence type="ECO:0000256" key="3">
    <source>
        <dbReference type="SAM" id="MobiDB-lite"/>
    </source>
</evidence>
<feature type="region of interest" description="Disordered" evidence="3">
    <location>
        <begin position="773"/>
        <end position="838"/>
    </location>
</feature>
<dbReference type="eggNOG" id="KOG0119">
    <property type="taxonomic scope" value="Eukaryota"/>
</dbReference>
<feature type="compositionally biased region" description="Polar residues" evidence="3">
    <location>
        <begin position="585"/>
        <end position="596"/>
    </location>
</feature>
<feature type="domain" description="K Homology" evidence="4">
    <location>
        <begin position="157"/>
        <end position="252"/>
    </location>
</feature>